<proteinExistence type="predicted"/>
<name>A0A644V0E4_9ZZZZ</name>
<dbReference type="EMBL" id="VSSQ01000193">
    <property type="protein sequence ID" value="MPL84687.1"/>
    <property type="molecule type" value="Genomic_DNA"/>
</dbReference>
<comment type="caution">
    <text evidence="1">The sequence shown here is derived from an EMBL/GenBank/DDBJ whole genome shotgun (WGS) entry which is preliminary data.</text>
</comment>
<dbReference type="AlphaFoldDB" id="A0A644V0E4"/>
<sequence>MIRATTLRIPSCSGVSWRAQGVVAGTTTEGWQDKRAHGARRLGGCFCSCFRRIPHRVARLRTVRDVLNNLIFSAVAHCAGNLHAR</sequence>
<gene>
    <name evidence="1" type="ORF">SDC9_30652</name>
</gene>
<protein>
    <submittedName>
        <fullName evidence="1">Uncharacterized protein</fullName>
    </submittedName>
</protein>
<reference evidence="1" key="1">
    <citation type="submission" date="2019-08" db="EMBL/GenBank/DDBJ databases">
        <authorList>
            <person name="Kucharzyk K."/>
            <person name="Murdoch R.W."/>
            <person name="Higgins S."/>
            <person name="Loffler F."/>
        </authorList>
    </citation>
    <scope>NUCLEOTIDE SEQUENCE</scope>
</reference>
<accession>A0A644V0E4</accession>
<organism evidence="1">
    <name type="scientific">bioreactor metagenome</name>
    <dbReference type="NCBI Taxonomy" id="1076179"/>
    <lineage>
        <taxon>unclassified sequences</taxon>
        <taxon>metagenomes</taxon>
        <taxon>ecological metagenomes</taxon>
    </lineage>
</organism>
<evidence type="ECO:0000313" key="1">
    <source>
        <dbReference type="EMBL" id="MPL84687.1"/>
    </source>
</evidence>